<dbReference type="PANTHER" id="PTHR32429">
    <property type="match status" value="1"/>
</dbReference>
<reference evidence="3 4" key="1">
    <citation type="submission" date="2018-02" db="EMBL/GenBank/DDBJ databases">
        <title>8 Nocardia nova and 1 Nocardia cyriacigeorgica strain used for evolution to TMP-SMX.</title>
        <authorList>
            <person name="Mehta H."/>
            <person name="Weng J."/>
            <person name="Shamoo Y."/>
        </authorList>
    </citation>
    <scope>NUCLEOTIDE SEQUENCE [LARGE SCALE GENOMIC DNA]</scope>
    <source>
        <strain evidence="3 4">ATCC 33727</strain>
    </source>
</reference>
<dbReference type="SUPFAM" id="SSF52540">
    <property type="entry name" value="P-loop containing nucleoside triphosphate hydrolases"/>
    <property type="match status" value="1"/>
</dbReference>
<comment type="similarity">
    <text evidence="1">Belongs to the RuBisCO activase family.</text>
</comment>
<dbReference type="PANTHER" id="PTHR32429:SF11">
    <property type="entry name" value="RIBULOSE BISPHOSPHATE CARBOXYLASE_OXYGENASE ACTIVASE, CHLOROPLASTIC"/>
    <property type="match status" value="1"/>
</dbReference>
<dbReference type="GO" id="GO:0016887">
    <property type="term" value="F:ATP hydrolysis activity"/>
    <property type="evidence" value="ECO:0007669"/>
    <property type="project" value="InterPro"/>
</dbReference>
<evidence type="ECO:0000313" key="4">
    <source>
        <dbReference type="Proteomes" id="UP000241647"/>
    </source>
</evidence>
<dbReference type="Gene3D" id="3.40.50.300">
    <property type="entry name" value="P-loop containing nucleotide triphosphate hydrolases"/>
    <property type="match status" value="1"/>
</dbReference>
<name>A0A2T2YT48_9NOCA</name>
<dbReference type="Pfam" id="PF00004">
    <property type="entry name" value="AAA"/>
    <property type="match status" value="1"/>
</dbReference>
<dbReference type="RefSeq" id="WP_084493880.1">
    <property type="nucleotide sequence ID" value="NZ_PYHS01000021.1"/>
</dbReference>
<dbReference type="InterPro" id="IPR003959">
    <property type="entry name" value="ATPase_AAA_core"/>
</dbReference>
<accession>A0A2T2YT48</accession>
<evidence type="ECO:0000313" key="3">
    <source>
        <dbReference type="EMBL" id="PSR58695.1"/>
    </source>
</evidence>
<dbReference type="EMBL" id="PYHS01000021">
    <property type="protein sequence ID" value="PSR58695.1"/>
    <property type="molecule type" value="Genomic_DNA"/>
</dbReference>
<evidence type="ECO:0000256" key="1">
    <source>
        <dbReference type="ARBA" id="ARBA00025781"/>
    </source>
</evidence>
<feature type="domain" description="ATPase AAA-type core" evidence="2">
    <location>
        <begin position="37"/>
        <end position="171"/>
    </location>
</feature>
<dbReference type="GO" id="GO:0005524">
    <property type="term" value="F:ATP binding"/>
    <property type="evidence" value="ECO:0007669"/>
    <property type="project" value="InterPro"/>
</dbReference>
<sequence length="282" mass="30763">MNSAVHVSPRFRAEVELHLVRNLVRLPAPGTPLLLGIHGPAGVGKSFQLDTVLRQVGVAVLPISSADLESDRANDPARLVRKTYLNAAQQMEADGVVAAAVVINDIDAALGDWGAMVQYTVNRQLVIGELMHLCDRPASVTGSPNLRVPIFLTGNDFTKLYGPLRRSGRMKLFHWRPDAGEMVEILRAILPQLPVVDIAEFVEQFPDKSTSFFVDALNGARDQYVRSLLHQYGVREVVWQAKQGLIDTDGHVGVADLIAAAKGLLTNEQAVANYATPAFEEQ</sequence>
<dbReference type="InterPro" id="IPR044960">
    <property type="entry name" value="RCA-like"/>
</dbReference>
<organism evidence="3 4">
    <name type="scientific">Nocardia nova</name>
    <dbReference type="NCBI Taxonomy" id="37330"/>
    <lineage>
        <taxon>Bacteria</taxon>
        <taxon>Bacillati</taxon>
        <taxon>Actinomycetota</taxon>
        <taxon>Actinomycetes</taxon>
        <taxon>Mycobacteriales</taxon>
        <taxon>Nocardiaceae</taxon>
        <taxon>Nocardia</taxon>
    </lineage>
</organism>
<dbReference type="InterPro" id="IPR027417">
    <property type="entry name" value="P-loop_NTPase"/>
</dbReference>
<dbReference type="AlphaFoldDB" id="A0A2T2YT48"/>
<gene>
    <name evidence="3" type="ORF">C8259_29590</name>
</gene>
<evidence type="ECO:0000259" key="2">
    <source>
        <dbReference type="Pfam" id="PF00004"/>
    </source>
</evidence>
<protein>
    <recommendedName>
        <fullName evidence="2">ATPase AAA-type core domain-containing protein</fullName>
    </recommendedName>
</protein>
<dbReference type="Proteomes" id="UP000241647">
    <property type="component" value="Unassembled WGS sequence"/>
</dbReference>
<comment type="caution">
    <text evidence="3">The sequence shown here is derived from an EMBL/GenBank/DDBJ whole genome shotgun (WGS) entry which is preliminary data.</text>
</comment>
<proteinExistence type="inferred from homology"/>